<evidence type="ECO:0000313" key="2">
    <source>
        <dbReference type="EMBL" id="KNY25259.1"/>
    </source>
</evidence>
<organism evidence="2 3">
    <name type="scientific">Pseudobacteroides cellulosolvens ATCC 35603 = DSM 2933</name>
    <dbReference type="NCBI Taxonomy" id="398512"/>
    <lineage>
        <taxon>Bacteria</taxon>
        <taxon>Bacillati</taxon>
        <taxon>Bacillota</taxon>
        <taxon>Clostridia</taxon>
        <taxon>Eubacteriales</taxon>
        <taxon>Oscillospiraceae</taxon>
        <taxon>Pseudobacteroides</taxon>
    </lineage>
</organism>
<dbReference type="STRING" id="398512.Bccel_0516"/>
<keyword evidence="3" id="KW-1185">Reference proteome</keyword>
<keyword evidence="1" id="KW-1133">Transmembrane helix</keyword>
<evidence type="ECO:0000256" key="1">
    <source>
        <dbReference type="SAM" id="Phobius"/>
    </source>
</evidence>
<feature type="transmembrane region" description="Helical" evidence="1">
    <location>
        <begin position="204"/>
        <end position="223"/>
    </location>
</feature>
<feature type="transmembrane region" description="Helical" evidence="1">
    <location>
        <begin position="229"/>
        <end position="248"/>
    </location>
</feature>
<dbReference type="PANTHER" id="PTHR36833">
    <property type="entry name" value="SLR0610 PROTEIN-RELATED"/>
    <property type="match status" value="1"/>
</dbReference>
<gene>
    <name evidence="2" type="ORF">Bccel_0516</name>
</gene>
<dbReference type="EMBL" id="LGTC01000001">
    <property type="protein sequence ID" value="KNY25259.1"/>
    <property type="molecule type" value="Genomic_DNA"/>
</dbReference>
<keyword evidence="1" id="KW-0812">Transmembrane</keyword>
<accession>A0A0L6JHR5</accession>
<sequence length="260" mass="29028">MINAMYVHLQGIKTALAVRMAYRADFFISILIMLLVEALVPFVTYLIYKNGASLPGWSMYEVLLIQGIFLLSRGISFPFFFGIVWNTIQRVQEGTFDLLLIKPRSVLHMLIVTGFDSEDLGKLLGGVILFTASLFNVPFPGLILWLKFLVLFIMSLVVMFGFGLILSGLGIVWIGNFRVYEIFFSIANFGMYPANIFSKFLQTFITSIIPVAMLGFIPASVLLGKPAEGTLYAVIASFVFLFASLLFWKGMLKRYTSAGG</sequence>
<dbReference type="PANTHER" id="PTHR36833:SF1">
    <property type="entry name" value="INTEGRAL MEMBRANE TRANSPORT PROTEIN"/>
    <property type="match status" value="1"/>
</dbReference>
<feature type="transmembrane region" description="Helical" evidence="1">
    <location>
        <begin position="26"/>
        <end position="48"/>
    </location>
</feature>
<dbReference type="Pfam" id="PF06182">
    <property type="entry name" value="ABC2_membrane_6"/>
    <property type="match status" value="1"/>
</dbReference>
<feature type="transmembrane region" description="Helical" evidence="1">
    <location>
        <begin position="149"/>
        <end position="173"/>
    </location>
</feature>
<dbReference type="AlphaFoldDB" id="A0A0L6JHR5"/>
<feature type="transmembrane region" description="Helical" evidence="1">
    <location>
        <begin position="123"/>
        <end position="142"/>
    </location>
</feature>
<comment type="caution">
    <text evidence="2">The sequence shown here is derived from an EMBL/GenBank/DDBJ whole genome shotgun (WGS) entry which is preliminary data.</text>
</comment>
<name>A0A0L6JHR5_9FIRM</name>
<evidence type="ECO:0008006" key="4">
    <source>
        <dbReference type="Google" id="ProtNLM"/>
    </source>
</evidence>
<proteinExistence type="predicted"/>
<reference evidence="3" key="1">
    <citation type="submission" date="2015-07" db="EMBL/GenBank/DDBJ databases">
        <title>Near-Complete Genome Sequence of the Cellulolytic Bacterium Bacteroides (Pseudobacteroides) cellulosolvens ATCC 35603.</title>
        <authorList>
            <person name="Dassa B."/>
            <person name="Utturkar S.M."/>
            <person name="Klingeman D.M."/>
            <person name="Hurt R.A."/>
            <person name="Keller M."/>
            <person name="Xu J."/>
            <person name="Reddy Y.H.K."/>
            <person name="Borovok I."/>
            <person name="Grinberg I.R."/>
            <person name="Lamed R."/>
            <person name="Zhivin O."/>
            <person name="Bayer E.A."/>
            <person name="Brown S.D."/>
        </authorList>
    </citation>
    <scope>NUCLEOTIDE SEQUENCE [LARGE SCALE GENOMIC DNA]</scope>
    <source>
        <strain evidence="3">DSM 2933</strain>
    </source>
</reference>
<dbReference type="PATRIC" id="fig|398512.5.peg.536"/>
<dbReference type="RefSeq" id="WP_036946566.1">
    <property type="nucleotide sequence ID" value="NZ_KN050763.1"/>
</dbReference>
<protein>
    <recommendedName>
        <fullName evidence="4">ABC-2 type transporter</fullName>
    </recommendedName>
</protein>
<dbReference type="OrthoDB" id="9788195at2"/>
<evidence type="ECO:0000313" key="3">
    <source>
        <dbReference type="Proteomes" id="UP000036923"/>
    </source>
</evidence>
<dbReference type="InterPro" id="IPR010390">
    <property type="entry name" value="ABC-2_transporter-like"/>
</dbReference>
<feature type="transmembrane region" description="Helical" evidence="1">
    <location>
        <begin position="60"/>
        <end position="85"/>
    </location>
</feature>
<keyword evidence="1" id="KW-0472">Membrane</keyword>
<dbReference type="Proteomes" id="UP000036923">
    <property type="component" value="Unassembled WGS sequence"/>
</dbReference>
<dbReference type="eggNOG" id="COG3694">
    <property type="taxonomic scope" value="Bacteria"/>
</dbReference>